<keyword evidence="7" id="KW-0326">Glycosidase</keyword>
<dbReference type="Pfam" id="PF00759">
    <property type="entry name" value="Glyco_hydro_9"/>
    <property type="match status" value="1"/>
</dbReference>
<evidence type="ECO:0000256" key="10">
    <source>
        <dbReference type="SAM" id="Phobius"/>
    </source>
</evidence>
<proteinExistence type="inferred from homology"/>
<dbReference type="Proteomes" id="UP000036987">
    <property type="component" value="Unassembled WGS sequence"/>
</dbReference>
<feature type="compositionally biased region" description="Basic and acidic residues" evidence="9">
    <location>
        <begin position="9"/>
        <end position="28"/>
    </location>
</feature>
<evidence type="ECO:0000256" key="3">
    <source>
        <dbReference type="ARBA" id="ARBA00012601"/>
    </source>
</evidence>
<keyword evidence="4" id="KW-0378">Hydrolase</keyword>
<evidence type="ECO:0000256" key="9">
    <source>
        <dbReference type="SAM" id="MobiDB-lite"/>
    </source>
</evidence>
<dbReference type="EC" id="3.2.1.4" evidence="3"/>
<dbReference type="GO" id="GO:0008810">
    <property type="term" value="F:cellulase activity"/>
    <property type="evidence" value="ECO:0007669"/>
    <property type="project" value="UniProtKB-EC"/>
</dbReference>
<keyword evidence="8" id="KW-0624">Polysaccharide degradation</keyword>
<evidence type="ECO:0000256" key="2">
    <source>
        <dbReference type="ARBA" id="ARBA00007072"/>
    </source>
</evidence>
<feature type="transmembrane region" description="Helical" evidence="10">
    <location>
        <begin position="106"/>
        <end position="124"/>
    </location>
</feature>
<dbReference type="AlphaFoldDB" id="A0A0K9PPF8"/>
<keyword evidence="10" id="KW-0472">Membrane</keyword>
<dbReference type="OrthoDB" id="10257085at2759"/>
<dbReference type="InterPro" id="IPR012341">
    <property type="entry name" value="6hp_glycosidase-like_sf"/>
</dbReference>
<dbReference type="InterPro" id="IPR001701">
    <property type="entry name" value="Glyco_hydro_9"/>
</dbReference>
<keyword evidence="6" id="KW-0119">Carbohydrate metabolism</keyword>
<dbReference type="GO" id="GO:0030245">
    <property type="term" value="P:cellulose catabolic process"/>
    <property type="evidence" value="ECO:0007669"/>
    <property type="project" value="UniProtKB-KW"/>
</dbReference>
<evidence type="ECO:0000259" key="11">
    <source>
        <dbReference type="Pfam" id="PF00759"/>
    </source>
</evidence>
<comment type="caution">
    <text evidence="12">The sequence shown here is derived from an EMBL/GenBank/DDBJ whole genome shotgun (WGS) entry which is preliminary data.</text>
</comment>
<dbReference type="Gene3D" id="1.50.10.10">
    <property type="match status" value="1"/>
</dbReference>
<dbReference type="PANTHER" id="PTHR22298">
    <property type="entry name" value="ENDO-1,4-BETA-GLUCANASE"/>
    <property type="match status" value="1"/>
</dbReference>
<evidence type="ECO:0000256" key="6">
    <source>
        <dbReference type="ARBA" id="ARBA00023277"/>
    </source>
</evidence>
<feature type="domain" description="Glycoside hydrolase family 9" evidence="11">
    <location>
        <begin position="139"/>
        <end position="602"/>
    </location>
</feature>
<evidence type="ECO:0000256" key="1">
    <source>
        <dbReference type="ARBA" id="ARBA00000966"/>
    </source>
</evidence>
<dbReference type="STRING" id="29655.A0A0K9PPF8"/>
<accession>A0A0K9PPF8</accession>
<protein>
    <recommendedName>
        <fullName evidence="3">cellulase</fullName>
        <ecNumber evidence="3">3.2.1.4</ecNumber>
    </recommendedName>
</protein>
<evidence type="ECO:0000256" key="4">
    <source>
        <dbReference type="ARBA" id="ARBA00022801"/>
    </source>
</evidence>
<feature type="region of interest" description="Disordered" evidence="9">
    <location>
        <begin position="1"/>
        <end position="51"/>
    </location>
</feature>
<evidence type="ECO:0000313" key="12">
    <source>
        <dbReference type="EMBL" id="KMZ70849.1"/>
    </source>
</evidence>
<reference evidence="13" key="1">
    <citation type="journal article" date="2016" name="Nature">
        <title>The genome of the seagrass Zostera marina reveals angiosperm adaptation to the sea.</title>
        <authorList>
            <person name="Olsen J.L."/>
            <person name="Rouze P."/>
            <person name="Verhelst B."/>
            <person name="Lin Y.-C."/>
            <person name="Bayer T."/>
            <person name="Collen J."/>
            <person name="Dattolo E."/>
            <person name="De Paoli E."/>
            <person name="Dittami S."/>
            <person name="Maumus F."/>
            <person name="Michel G."/>
            <person name="Kersting A."/>
            <person name="Lauritano C."/>
            <person name="Lohaus R."/>
            <person name="Toepel M."/>
            <person name="Tonon T."/>
            <person name="Vanneste K."/>
            <person name="Amirebrahimi M."/>
            <person name="Brakel J."/>
            <person name="Bostroem C."/>
            <person name="Chovatia M."/>
            <person name="Grimwood J."/>
            <person name="Jenkins J.W."/>
            <person name="Jueterbock A."/>
            <person name="Mraz A."/>
            <person name="Stam W.T."/>
            <person name="Tice H."/>
            <person name="Bornberg-Bauer E."/>
            <person name="Green P.J."/>
            <person name="Pearson G.A."/>
            <person name="Procaccini G."/>
            <person name="Duarte C.M."/>
            <person name="Schmutz J."/>
            <person name="Reusch T.B.H."/>
            <person name="Van de Peer Y."/>
        </authorList>
    </citation>
    <scope>NUCLEOTIDE SEQUENCE [LARGE SCALE GENOMIC DNA]</scope>
    <source>
        <strain evidence="13">cv. Finnish</strain>
    </source>
</reference>
<dbReference type="SUPFAM" id="SSF48208">
    <property type="entry name" value="Six-hairpin glycosidases"/>
    <property type="match status" value="1"/>
</dbReference>
<evidence type="ECO:0000256" key="7">
    <source>
        <dbReference type="ARBA" id="ARBA00023295"/>
    </source>
</evidence>
<name>A0A0K9PPF8_ZOSMR</name>
<comment type="catalytic activity">
    <reaction evidence="1">
        <text>Endohydrolysis of (1-&gt;4)-beta-D-glucosidic linkages in cellulose, lichenin and cereal beta-D-glucans.</text>
        <dbReference type="EC" id="3.2.1.4"/>
    </reaction>
</comment>
<evidence type="ECO:0000256" key="8">
    <source>
        <dbReference type="ARBA" id="ARBA00023326"/>
    </source>
</evidence>
<dbReference type="InterPro" id="IPR008928">
    <property type="entry name" value="6-hairpin_glycosidase_sf"/>
</dbReference>
<dbReference type="EMBL" id="LFYR01000705">
    <property type="protein sequence ID" value="KMZ70849.1"/>
    <property type="molecule type" value="Genomic_DNA"/>
</dbReference>
<gene>
    <name evidence="12" type="ORF">ZOSMA_192G00260</name>
</gene>
<organism evidence="12 13">
    <name type="scientific">Zostera marina</name>
    <name type="common">Eelgrass</name>
    <dbReference type="NCBI Taxonomy" id="29655"/>
    <lineage>
        <taxon>Eukaryota</taxon>
        <taxon>Viridiplantae</taxon>
        <taxon>Streptophyta</taxon>
        <taxon>Embryophyta</taxon>
        <taxon>Tracheophyta</taxon>
        <taxon>Spermatophyta</taxon>
        <taxon>Magnoliopsida</taxon>
        <taxon>Liliopsida</taxon>
        <taxon>Zosteraceae</taxon>
        <taxon>Zostera</taxon>
    </lineage>
</organism>
<keyword evidence="5" id="KW-0136">Cellulose degradation</keyword>
<comment type="similarity">
    <text evidence="2">Belongs to the glycosyl hydrolase 9 (cellulase E) family.</text>
</comment>
<evidence type="ECO:0000313" key="13">
    <source>
        <dbReference type="Proteomes" id="UP000036987"/>
    </source>
</evidence>
<keyword evidence="10" id="KW-0812">Transmembrane</keyword>
<keyword evidence="13" id="KW-1185">Reference proteome</keyword>
<keyword evidence="10" id="KW-1133">Transmembrane helix</keyword>
<sequence>MMVGKRGSRRETLETKRLIRYGTDDSCAKTDSSSEGSPDNETENDKIDDNESELTDVNIGEALLAATKKMRRKGLKKRLNNLKVKNGKDCMVKTARCIVATFRNSLFHLVIGAFFLFHFIYSMVEILTHRYHFFVPDEYGIALITAMKFFDAQQSGILPPSNNISWRGNSGLQDGLKDPIHRNLVGGFYDGGDAVKFNFPASFSLTMLSWSVIEYHYKYKILGELDHTMDIIKWGTDYLLKTFDSHSKTINVLVSQVGIKDGCWKRPEDRDSSRPVITCTVCSDLAAEMAAALASSAIALHTKYPKYSKVLIKNAKKLYIFARKHKGISRGSIDAKKFYNSKGYLDELMWSGVWLFYATFNKEYLSNVEVDYQLALSNKGSLISDSDYRALSWNNKFAGAELLLSRVRFFIHLEYPYEETLARAHKRTELTMCSYMPIFSSFKLTKGGLMLLNGKNPKPLQYAANAAFLAALYRDYLTQLEIPGWVCGPLGQIPSYNLSSVSKSQIDYMLGNNPRNRSYLIGIGMRNPIHIHHQGGSIPSNIKNYTCKDGMQWKESHKENPNKVIGALVDGPDRYDRFHDDRINPNYTEPTLAGNSGLVAALVALTDTDSKDCQLDHNGWMHGYAQKPAPSVYTSPPMKWKPMMERP</sequence>
<evidence type="ECO:0000256" key="5">
    <source>
        <dbReference type="ARBA" id="ARBA00023001"/>
    </source>
</evidence>